<dbReference type="InterPro" id="IPR011055">
    <property type="entry name" value="Dup_hybrid_motif"/>
</dbReference>
<dbReference type="InterPro" id="IPR016047">
    <property type="entry name" value="M23ase_b-sheet_dom"/>
</dbReference>
<evidence type="ECO:0000313" key="3">
    <source>
        <dbReference type="EMBL" id="RKQ94071.1"/>
    </source>
</evidence>
<evidence type="ECO:0000313" key="4">
    <source>
        <dbReference type="Proteomes" id="UP000278962"/>
    </source>
</evidence>
<feature type="chain" id="PRO_5024844717" evidence="1">
    <location>
        <begin position="31"/>
        <end position="388"/>
    </location>
</feature>
<dbReference type="PANTHER" id="PTHR21666:SF270">
    <property type="entry name" value="MUREIN HYDROLASE ACTIVATOR ENVC"/>
    <property type="match status" value="1"/>
</dbReference>
<reference evidence="3 4" key="1">
    <citation type="submission" date="2018-10" db="EMBL/GenBank/DDBJ databases">
        <title>Genomic Encyclopedia of Archaeal and Bacterial Type Strains, Phase II (KMG-II): from individual species to whole genera.</title>
        <authorList>
            <person name="Goeker M."/>
        </authorList>
    </citation>
    <scope>NUCLEOTIDE SEQUENCE [LARGE SCALE GENOMIC DNA]</scope>
    <source>
        <strain evidence="3 4">DSM 14954</strain>
    </source>
</reference>
<comment type="caution">
    <text evidence="3">The sequence shown here is derived from an EMBL/GenBank/DDBJ whole genome shotgun (WGS) entry which is preliminary data.</text>
</comment>
<dbReference type="Proteomes" id="UP000278962">
    <property type="component" value="Unassembled WGS sequence"/>
</dbReference>
<accession>A0A660LKY5</accession>
<feature type="signal peptide" evidence="1">
    <location>
        <begin position="1"/>
        <end position="30"/>
    </location>
</feature>
<proteinExistence type="predicted"/>
<organism evidence="3 4">
    <name type="scientific">Solirubrobacter pauli</name>
    <dbReference type="NCBI Taxonomy" id="166793"/>
    <lineage>
        <taxon>Bacteria</taxon>
        <taxon>Bacillati</taxon>
        <taxon>Actinomycetota</taxon>
        <taxon>Thermoleophilia</taxon>
        <taxon>Solirubrobacterales</taxon>
        <taxon>Solirubrobacteraceae</taxon>
        <taxon>Solirubrobacter</taxon>
    </lineage>
</organism>
<dbReference type="PANTHER" id="PTHR21666">
    <property type="entry name" value="PEPTIDASE-RELATED"/>
    <property type="match status" value="1"/>
</dbReference>
<gene>
    <name evidence="3" type="ORF">C8N24_3948</name>
</gene>
<dbReference type="GO" id="GO:0004222">
    <property type="term" value="F:metalloendopeptidase activity"/>
    <property type="evidence" value="ECO:0007669"/>
    <property type="project" value="TreeGrafter"/>
</dbReference>
<dbReference type="Pfam" id="PF01551">
    <property type="entry name" value="Peptidase_M23"/>
    <property type="match status" value="1"/>
</dbReference>
<sequence>MEGTWLRGKTRTTAYLVALAGLCAPSAAHAQVTAPAPTAQSAPAVSSAPAPSSPAAVATLQCVDRCGAAGTSRYGSLLRVRGKALKQADEIVFLGAAGDADDVIAEAVTRRTTSADVRVPLGAVSGPIAVVDRQGALTAPSVAPLVVEPSPPSAPFELGVRAPRAFFGAAQPAALTYVVRGAAPADVSIDLARRPDGLVIAHWDIPQVAPEVPQRVTWDGMANGKVQRTGTYEFRVTVGGVAQPPVVFDFARDQFPVLGKVTFGTGAAAFGGGRGHQGHDVFAACGTPLVAAHGGVVKFAGWHARAGNYVVIDNHGTDTDYVYMHLRDVPLVATGATVFTGQPIGYVGDTGVATGCHLHFEAWTAPGWQAGGAPINPLAMLRSWAANS</sequence>
<dbReference type="SUPFAM" id="SSF51261">
    <property type="entry name" value="Duplicated hybrid motif"/>
    <property type="match status" value="1"/>
</dbReference>
<evidence type="ECO:0000259" key="2">
    <source>
        <dbReference type="Pfam" id="PF01551"/>
    </source>
</evidence>
<dbReference type="Gene3D" id="2.70.70.10">
    <property type="entry name" value="Glucose Permease (Domain IIA)"/>
    <property type="match status" value="1"/>
</dbReference>
<dbReference type="AlphaFoldDB" id="A0A660LKY5"/>
<protein>
    <submittedName>
        <fullName evidence="3">Peptidase M23-like protein</fullName>
    </submittedName>
</protein>
<keyword evidence="4" id="KW-1185">Reference proteome</keyword>
<dbReference type="InterPro" id="IPR050570">
    <property type="entry name" value="Cell_wall_metabolism_enzyme"/>
</dbReference>
<name>A0A660LKY5_9ACTN</name>
<evidence type="ECO:0000256" key="1">
    <source>
        <dbReference type="SAM" id="SignalP"/>
    </source>
</evidence>
<feature type="domain" description="M23ase beta-sheet core" evidence="2">
    <location>
        <begin position="275"/>
        <end position="376"/>
    </location>
</feature>
<dbReference type="EMBL" id="RBIL01000001">
    <property type="protein sequence ID" value="RKQ94071.1"/>
    <property type="molecule type" value="Genomic_DNA"/>
</dbReference>
<dbReference type="CDD" id="cd12797">
    <property type="entry name" value="M23_peptidase"/>
    <property type="match status" value="1"/>
</dbReference>
<keyword evidence="1" id="KW-0732">Signal</keyword>